<feature type="compositionally biased region" description="Acidic residues" evidence="1">
    <location>
        <begin position="1"/>
        <end position="10"/>
    </location>
</feature>
<organism evidence="2">
    <name type="scientific">Rhodosorus marinus</name>
    <dbReference type="NCBI Taxonomy" id="101924"/>
    <lineage>
        <taxon>Eukaryota</taxon>
        <taxon>Rhodophyta</taxon>
        <taxon>Stylonematophyceae</taxon>
        <taxon>Stylonematales</taxon>
        <taxon>Stylonemataceae</taxon>
        <taxon>Rhodosorus</taxon>
    </lineage>
</organism>
<evidence type="ECO:0000256" key="1">
    <source>
        <dbReference type="SAM" id="MobiDB-lite"/>
    </source>
</evidence>
<proteinExistence type="predicted"/>
<protein>
    <submittedName>
        <fullName evidence="2">Uncharacterized protein</fullName>
    </submittedName>
</protein>
<gene>
    <name evidence="2" type="ORF">RMAR0315_LOCUS12647</name>
</gene>
<sequence>MEIDPTADEDLLPKPGDEPSSEALNKGCVEGLITAHGTKGCYQVSCRLTIPFEPGYKFTSISVSEASVLLAKADKHDLIKAKKGCLTAASCFEELIVERLSSRGIKWEFLD</sequence>
<feature type="region of interest" description="Disordered" evidence="1">
    <location>
        <begin position="1"/>
        <end position="23"/>
    </location>
</feature>
<dbReference type="AlphaFoldDB" id="A0A7S0BTH3"/>
<evidence type="ECO:0000313" key="2">
    <source>
        <dbReference type="EMBL" id="CAD8402642.1"/>
    </source>
</evidence>
<accession>A0A7S0BTH3</accession>
<dbReference type="EMBL" id="HBEK01023050">
    <property type="protein sequence ID" value="CAD8402642.1"/>
    <property type="molecule type" value="Transcribed_RNA"/>
</dbReference>
<reference evidence="2" key="1">
    <citation type="submission" date="2021-01" db="EMBL/GenBank/DDBJ databases">
        <authorList>
            <person name="Corre E."/>
            <person name="Pelletier E."/>
            <person name="Niang G."/>
            <person name="Scheremetjew M."/>
            <person name="Finn R."/>
            <person name="Kale V."/>
            <person name="Holt S."/>
            <person name="Cochrane G."/>
            <person name="Meng A."/>
            <person name="Brown T."/>
            <person name="Cohen L."/>
        </authorList>
    </citation>
    <scope>NUCLEOTIDE SEQUENCE</scope>
    <source>
        <strain evidence="2">UTEX LB 2760</strain>
    </source>
</reference>
<name>A0A7S0BTH3_9RHOD</name>